<proteinExistence type="predicted"/>
<name>A0ABM8QJQ1_9BURK</name>
<reference evidence="1 2" key="1">
    <citation type="submission" date="2021-02" db="EMBL/GenBank/DDBJ databases">
        <authorList>
            <person name="Vanwijnsberghe S."/>
        </authorList>
    </citation>
    <scope>NUCLEOTIDE SEQUENCE [LARGE SCALE GENOMIC DNA]</scope>
    <source>
        <strain evidence="1 2">LMG 31837</strain>
    </source>
</reference>
<dbReference type="Proteomes" id="UP000672526">
    <property type="component" value="Unassembled WGS sequence"/>
</dbReference>
<dbReference type="RefSeq" id="WP_211609641.1">
    <property type="nucleotide sequence ID" value="NZ_CAJNBK010000001.1"/>
</dbReference>
<accession>A0ABM8QJQ1</accession>
<gene>
    <name evidence="1" type="ORF">R69888_00713</name>
</gene>
<dbReference type="EMBL" id="CAJNBK010000001">
    <property type="protein sequence ID" value="CAE6700438.1"/>
    <property type="molecule type" value="Genomic_DNA"/>
</dbReference>
<protein>
    <submittedName>
        <fullName evidence="1">Uncharacterized protein</fullName>
    </submittedName>
</protein>
<keyword evidence="2" id="KW-1185">Reference proteome</keyword>
<organism evidence="1 2">
    <name type="scientific">Paraburkholderia haematera</name>
    <dbReference type="NCBI Taxonomy" id="2793077"/>
    <lineage>
        <taxon>Bacteria</taxon>
        <taxon>Pseudomonadati</taxon>
        <taxon>Pseudomonadota</taxon>
        <taxon>Betaproteobacteria</taxon>
        <taxon>Burkholderiales</taxon>
        <taxon>Burkholderiaceae</taxon>
        <taxon>Paraburkholderia</taxon>
    </lineage>
</organism>
<evidence type="ECO:0000313" key="2">
    <source>
        <dbReference type="Proteomes" id="UP000672526"/>
    </source>
</evidence>
<evidence type="ECO:0000313" key="1">
    <source>
        <dbReference type="EMBL" id="CAE6700438.1"/>
    </source>
</evidence>
<comment type="caution">
    <text evidence="1">The sequence shown here is derived from an EMBL/GenBank/DDBJ whole genome shotgun (WGS) entry which is preliminary data.</text>
</comment>
<sequence length="88" mass="10108">MREDVDAFLDTLSGPSPVIWLTWLTFLGSLDPDRELGFSLAKSKRWQKLKQHAERLRDNARQHAPLHALNYRRLGRSGKVTLNGTVRP</sequence>